<organism evidence="3 4">
    <name type="scientific">Candidatus Hydrogenisulfobacillus filiaventi</name>
    <dbReference type="NCBI Taxonomy" id="2707344"/>
    <lineage>
        <taxon>Bacteria</taxon>
        <taxon>Bacillati</taxon>
        <taxon>Bacillota</taxon>
        <taxon>Clostridia</taxon>
        <taxon>Eubacteriales</taxon>
        <taxon>Clostridiales Family XVII. Incertae Sedis</taxon>
        <taxon>Candidatus Hydrogenisulfobacillus</taxon>
    </lineage>
</organism>
<proteinExistence type="predicted"/>
<dbReference type="KEGG" id="hfv:R50_1276"/>
<dbReference type="SUPFAM" id="SSF47413">
    <property type="entry name" value="lambda repressor-like DNA-binding domains"/>
    <property type="match status" value="1"/>
</dbReference>
<evidence type="ECO:0000313" key="4">
    <source>
        <dbReference type="Proteomes" id="UP000503399"/>
    </source>
</evidence>
<keyword evidence="1" id="KW-0238">DNA-binding</keyword>
<dbReference type="CDD" id="cd00093">
    <property type="entry name" value="HTH_XRE"/>
    <property type="match status" value="1"/>
</dbReference>
<keyword evidence="4" id="KW-1185">Reference proteome</keyword>
<evidence type="ECO:0000259" key="2">
    <source>
        <dbReference type="PROSITE" id="PS50943"/>
    </source>
</evidence>
<name>A0A6F8ZGR5_9FIRM</name>
<dbReference type="InterPro" id="IPR010982">
    <property type="entry name" value="Lambda_DNA-bd_dom_sf"/>
</dbReference>
<dbReference type="InterPro" id="IPR001387">
    <property type="entry name" value="Cro/C1-type_HTH"/>
</dbReference>
<evidence type="ECO:0000256" key="1">
    <source>
        <dbReference type="ARBA" id="ARBA00023125"/>
    </source>
</evidence>
<dbReference type="SMART" id="SM00530">
    <property type="entry name" value="HTH_XRE"/>
    <property type="match status" value="1"/>
</dbReference>
<sequence>MEFGRLLRETRRAHGFSLKELAERTGISPAQLSRLENQRRRPSLDQLAQLSRVLRFEPEVLMALLGLDGERACDGEPPCTPGVQELADVWAEARRALSPEDWHEVRALIVAKIARQRGHRPPPA</sequence>
<dbReference type="PANTHER" id="PTHR46797:SF1">
    <property type="entry name" value="METHYLPHOSPHONATE SYNTHASE"/>
    <property type="match status" value="1"/>
</dbReference>
<dbReference type="PROSITE" id="PS50943">
    <property type="entry name" value="HTH_CROC1"/>
    <property type="match status" value="1"/>
</dbReference>
<dbReference type="GO" id="GO:0003700">
    <property type="term" value="F:DNA-binding transcription factor activity"/>
    <property type="evidence" value="ECO:0007669"/>
    <property type="project" value="TreeGrafter"/>
</dbReference>
<dbReference type="Pfam" id="PF01381">
    <property type="entry name" value="HTH_3"/>
    <property type="match status" value="1"/>
</dbReference>
<dbReference type="AlphaFoldDB" id="A0A6F8ZGR5"/>
<dbReference type="InterPro" id="IPR050807">
    <property type="entry name" value="TransReg_Diox_bact_type"/>
</dbReference>
<evidence type="ECO:0000313" key="3">
    <source>
        <dbReference type="EMBL" id="CAB1128782.1"/>
    </source>
</evidence>
<reference evidence="3 4" key="1">
    <citation type="submission" date="2020-02" db="EMBL/GenBank/DDBJ databases">
        <authorList>
            <person name="Hogendoorn C."/>
        </authorList>
    </citation>
    <scope>NUCLEOTIDE SEQUENCE [LARGE SCALE GENOMIC DNA]</scope>
    <source>
        <strain evidence="3">R501</strain>
    </source>
</reference>
<dbReference type="GO" id="GO:0003677">
    <property type="term" value="F:DNA binding"/>
    <property type="evidence" value="ECO:0007669"/>
    <property type="project" value="UniProtKB-KW"/>
</dbReference>
<feature type="domain" description="HTH cro/C1-type" evidence="2">
    <location>
        <begin position="7"/>
        <end position="61"/>
    </location>
</feature>
<dbReference type="Proteomes" id="UP000503399">
    <property type="component" value="Chromosome"/>
</dbReference>
<dbReference type="EMBL" id="LR778114">
    <property type="protein sequence ID" value="CAB1128782.1"/>
    <property type="molecule type" value="Genomic_DNA"/>
</dbReference>
<protein>
    <submittedName>
        <fullName evidence="3">Transcriptional regulator, contains XRE-family HTH domain</fullName>
    </submittedName>
</protein>
<dbReference type="PANTHER" id="PTHR46797">
    <property type="entry name" value="HTH-TYPE TRANSCRIPTIONAL REGULATOR"/>
    <property type="match status" value="1"/>
</dbReference>
<accession>A0A6F8ZGR5</accession>
<dbReference type="Gene3D" id="1.10.260.40">
    <property type="entry name" value="lambda repressor-like DNA-binding domains"/>
    <property type="match status" value="1"/>
</dbReference>
<dbReference type="GO" id="GO:0005829">
    <property type="term" value="C:cytosol"/>
    <property type="evidence" value="ECO:0007669"/>
    <property type="project" value="TreeGrafter"/>
</dbReference>
<gene>
    <name evidence="3" type="ORF">R50_1276</name>
</gene>